<feature type="region of interest" description="Disordered" evidence="1">
    <location>
        <begin position="464"/>
        <end position="494"/>
    </location>
</feature>
<comment type="caution">
    <text evidence="2">The sequence shown here is derived from an EMBL/GenBank/DDBJ whole genome shotgun (WGS) entry which is preliminary data.</text>
</comment>
<feature type="region of interest" description="Disordered" evidence="1">
    <location>
        <begin position="181"/>
        <end position="211"/>
    </location>
</feature>
<dbReference type="Proteomes" id="UP000234345">
    <property type="component" value="Unassembled WGS sequence"/>
</dbReference>
<dbReference type="RefSeq" id="WP_099801836.1">
    <property type="nucleotide sequence ID" value="NZ_OCZC01000058.1"/>
</dbReference>
<dbReference type="EMBL" id="OCZC01000058">
    <property type="protein sequence ID" value="SOO23982.1"/>
    <property type="molecule type" value="Genomic_DNA"/>
</dbReference>
<gene>
    <name evidence="2" type="ORF">XFF6991_310152</name>
</gene>
<evidence type="ECO:0000256" key="1">
    <source>
        <dbReference type="SAM" id="MobiDB-lite"/>
    </source>
</evidence>
<protein>
    <submittedName>
        <fullName evidence="2">Uncharacterized protein</fullName>
    </submittedName>
</protein>
<evidence type="ECO:0000313" key="3">
    <source>
        <dbReference type="Proteomes" id="UP000234345"/>
    </source>
</evidence>
<name>A0A7Z7NGJ3_XANCH</name>
<evidence type="ECO:0000313" key="2">
    <source>
        <dbReference type="EMBL" id="SOO23982.1"/>
    </source>
</evidence>
<reference evidence="2 3" key="1">
    <citation type="submission" date="2017-10" db="EMBL/GenBank/DDBJ databases">
        <authorList>
            <person name="Regsiter A."/>
            <person name="William W."/>
        </authorList>
    </citation>
    <scope>NUCLEOTIDE SEQUENCE [LARGE SCALE GENOMIC DNA]</scope>
    <source>
        <strain evidence="2 3">CFBP6991</strain>
    </source>
</reference>
<sequence>MANALSDFLGGFQAGDQITSNQREQRQQNQLARLAPQVVTGDPQAYAQAAAINPQVAQQYQQSGDQIAIKARGAAKYLQTALQSGNQQQIMAARQTIKPFMDTLKPGSSYPLDMDPTQEAAGLQGFLAQTSYLDPEVKNGAPTGFREFQMKAAAAGLQPGTPEYQNAAKIALGQEGRASSSGFTQVKFTGPDGRERIGVMNGRTGQIDLPDGTSFNPQTGSMAATQGGGMAPPQAATGTVFRTSTGELFDVSKVAEPALRAEIMANPSAYGMLPDGAQATLPPQVGEPNAFVGRAPEEQAAATTAAQEQARQAVQLQYLPQELGVRTNAAIQQAAGTERAKGQVEQQLKAQQELPGVIRTSDQAISLIDKALNHPGRTTATGLSGTLSPSNYIPGTDARDFLVLLDQIKGGTFLQAFQSLKGGGAITEVEGTKAEQAIARLNTAQSDEAFAQALKDLKEVAESAKKNALRRAQQTQTRNTSPATSAGSYSDLWK</sequence>
<dbReference type="AlphaFoldDB" id="A0A7Z7NGJ3"/>
<accession>A0A7Z7NGJ3</accession>
<proteinExistence type="predicted"/>
<feature type="compositionally biased region" description="Polar residues" evidence="1">
    <location>
        <begin position="472"/>
        <end position="488"/>
    </location>
</feature>
<organism evidence="2 3">
    <name type="scientific">Xanthomonas campestris pv. phaseoli</name>
    <dbReference type="NCBI Taxonomy" id="317013"/>
    <lineage>
        <taxon>Bacteria</taxon>
        <taxon>Pseudomonadati</taxon>
        <taxon>Pseudomonadota</taxon>
        <taxon>Gammaproteobacteria</taxon>
        <taxon>Lysobacterales</taxon>
        <taxon>Lysobacteraceae</taxon>
        <taxon>Xanthomonas</taxon>
    </lineage>
</organism>